<gene>
    <name evidence="3" type="ORF">ACFQQL_00665</name>
</gene>
<evidence type="ECO:0000256" key="1">
    <source>
        <dbReference type="SAM" id="Phobius"/>
    </source>
</evidence>
<proteinExistence type="predicted"/>
<organism evidence="3 4">
    <name type="scientific">Georgenia alba</name>
    <dbReference type="NCBI Taxonomy" id="2233858"/>
    <lineage>
        <taxon>Bacteria</taxon>
        <taxon>Bacillati</taxon>
        <taxon>Actinomycetota</taxon>
        <taxon>Actinomycetes</taxon>
        <taxon>Micrococcales</taxon>
        <taxon>Bogoriellaceae</taxon>
        <taxon>Georgenia</taxon>
    </lineage>
</organism>
<dbReference type="EMBL" id="JBHTCQ010000001">
    <property type="protein sequence ID" value="MFC7403601.1"/>
    <property type="molecule type" value="Genomic_DNA"/>
</dbReference>
<sequence>MLEGLFVLTVLFLIVIGVWGLVSPRSAIRFERSLRGWQYKDRKVPEPSDAMVVVTRVVGFVSIFFAIIAAAQLYG</sequence>
<dbReference type="InterPro" id="IPR045679">
    <property type="entry name" value="DUF6199"/>
</dbReference>
<keyword evidence="1" id="KW-0812">Transmembrane</keyword>
<dbReference type="Pfam" id="PF19701">
    <property type="entry name" value="DUF6199"/>
    <property type="match status" value="1"/>
</dbReference>
<comment type="caution">
    <text evidence="3">The sequence shown here is derived from an EMBL/GenBank/DDBJ whole genome shotgun (WGS) entry which is preliminary data.</text>
</comment>
<dbReference type="Proteomes" id="UP001596455">
    <property type="component" value="Unassembled WGS sequence"/>
</dbReference>
<feature type="transmembrane region" description="Helical" evidence="1">
    <location>
        <begin position="6"/>
        <end position="28"/>
    </location>
</feature>
<feature type="transmembrane region" description="Helical" evidence="1">
    <location>
        <begin position="49"/>
        <end position="74"/>
    </location>
</feature>
<name>A0ABW2Q258_9MICO</name>
<keyword evidence="4" id="KW-1185">Reference proteome</keyword>
<feature type="domain" description="DUF6199" evidence="2">
    <location>
        <begin position="11"/>
        <end position="71"/>
    </location>
</feature>
<keyword evidence="1" id="KW-1133">Transmembrane helix</keyword>
<evidence type="ECO:0000259" key="2">
    <source>
        <dbReference type="Pfam" id="PF19701"/>
    </source>
</evidence>
<dbReference type="RefSeq" id="WP_382390217.1">
    <property type="nucleotide sequence ID" value="NZ_JBHTCQ010000001.1"/>
</dbReference>
<reference evidence="4" key="1">
    <citation type="journal article" date="2019" name="Int. J. Syst. Evol. Microbiol.">
        <title>The Global Catalogue of Microorganisms (GCM) 10K type strain sequencing project: providing services to taxonomists for standard genome sequencing and annotation.</title>
        <authorList>
            <consortium name="The Broad Institute Genomics Platform"/>
            <consortium name="The Broad Institute Genome Sequencing Center for Infectious Disease"/>
            <person name="Wu L."/>
            <person name="Ma J."/>
        </authorList>
    </citation>
    <scope>NUCLEOTIDE SEQUENCE [LARGE SCALE GENOMIC DNA]</scope>
    <source>
        <strain evidence="4">JCM 1490</strain>
    </source>
</reference>
<evidence type="ECO:0000313" key="3">
    <source>
        <dbReference type="EMBL" id="MFC7403601.1"/>
    </source>
</evidence>
<evidence type="ECO:0000313" key="4">
    <source>
        <dbReference type="Proteomes" id="UP001596455"/>
    </source>
</evidence>
<keyword evidence="1" id="KW-0472">Membrane</keyword>
<accession>A0ABW2Q258</accession>
<protein>
    <submittedName>
        <fullName evidence="3">DUF6199 family natural product biosynthesis protein</fullName>
    </submittedName>
</protein>